<dbReference type="InParanoid" id="A0A136JGM7"/>
<dbReference type="PANTHER" id="PTHR48079:SF6">
    <property type="entry name" value="NAD(P)-BINDING DOMAIN-CONTAINING PROTEIN-RELATED"/>
    <property type="match status" value="1"/>
</dbReference>
<dbReference type="Pfam" id="PF13460">
    <property type="entry name" value="NAD_binding_10"/>
    <property type="match status" value="1"/>
</dbReference>
<dbReference type="EMBL" id="KQ964245">
    <property type="protein sequence ID" value="KXJ96292.1"/>
    <property type="molecule type" value="Genomic_DNA"/>
</dbReference>
<feature type="domain" description="NAD(P)-binding" evidence="1">
    <location>
        <begin position="10"/>
        <end position="91"/>
    </location>
</feature>
<dbReference type="SUPFAM" id="SSF51735">
    <property type="entry name" value="NAD(P)-binding Rossmann-fold domains"/>
    <property type="match status" value="1"/>
</dbReference>
<dbReference type="Gene3D" id="3.40.50.720">
    <property type="entry name" value="NAD(P)-binding Rossmann-like Domain"/>
    <property type="match status" value="1"/>
</dbReference>
<dbReference type="FunCoup" id="A0A136JGM7">
    <property type="interactions" value="23"/>
</dbReference>
<dbReference type="OrthoDB" id="2130169at2759"/>
<dbReference type="STRING" id="196109.A0A136JGM7"/>
<accession>A0A136JGM7</accession>
<evidence type="ECO:0000259" key="1">
    <source>
        <dbReference type="Pfam" id="PF13460"/>
    </source>
</evidence>
<dbReference type="InterPro" id="IPR036291">
    <property type="entry name" value="NAD(P)-bd_dom_sf"/>
</dbReference>
<dbReference type="PANTHER" id="PTHR48079">
    <property type="entry name" value="PROTEIN YEEZ"/>
    <property type="match status" value="1"/>
</dbReference>
<gene>
    <name evidence="2" type="ORF">Micbo1qcDRAFT_229235</name>
</gene>
<evidence type="ECO:0000313" key="2">
    <source>
        <dbReference type="EMBL" id="KXJ96292.1"/>
    </source>
</evidence>
<dbReference type="InterPro" id="IPR051783">
    <property type="entry name" value="NAD(P)-dependent_oxidoreduct"/>
</dbReference>
<name>A0A136JGM7_9PEZI</name>
<dbReference type="GO" id="GO:0004029">
    <property type="term" value="F:aldehyde dehydrogenase (NAD+) activity"/>
    <property type="evidence" value="ECO:0007669"/>
    <property type="project" value="TreeGrafter"/>
</dbReference>
<dbReference type="AlphaFoldDB" id="A0A136JGM7"/>
<keyword evidence="3" id="KW-1185">Reference proteome</keyword>
<sequence length="349" mass="38199">MPATKVFLTGASGFIGGDALYALLEAQPSWDLSILVRSKEQGEKIQKVHPKVNLVVGSLDDADIIADAAASADIVVHTADSSDHKGAPRAIAAGLRRSHSASNPGYYIHVSGTGILCWYDADNKRYGQPPMPDQIYDDLDGVDALLNLPDSAFHRDVDKIVLEEAARDPETVKIAIVCPPTIYGIGRGPINPKSRQVPMLIDSTFDEGLAPISGEGLTEWHSIHVYDLSALFVALAEHATTGKPSGNDSEIWGPKAYYLAEDGVFKWGDISKLVAKEAYKHGAIKSEETRQFSYEDATAKGKFDWVSWGQNSRGTARRARKYLGWEPRQPSLVETIPEMVRKELEVRKT</sequence>
<dbReference type="InterPro" id="IPR016040">
    <property type="entry name" value="NAD(P)-bd_dom"/>
</dbReference>
<reference evidence="3" key="1">
    <citation type="submission" date="2016-02" db="EMBL/GenBank/DDBJ databases">
        <title>Draft genome sequence of Microdochium bolleyi, a fungal endophyte of beachgrass.</title>
        <authorList>
            <consortium name="DOE Joint Genome Institute"/>
            <person name="David A.S."/>
            <person name="May G."/>
            <person name="Haridas S."/>
            <person name="Lim J."/>
            <person name="Wang M."/>
            <person name="Labutti K."/>
            <person name="Lipzen A."/>
            <person name="Barry K."/>
            <person name="Grigoriev I.V."/>
        </authorList>
    </citation>
    <scope>NUCLEOTIDE SEQUENCE [LARGE SCALE GENOMIC DNA]</scope>
    <source>
        <strain evidence="3">J235TASD1</strain>
    </source>
</reference>
<dbReference type="GO" id="GO:0005737">
    <property type="term" value="C:cytoplasm"/>
    <property type="evidence" value="ECO:0007669"/>
    <property type="project" value="TreeGrafter"/>
</dbReference>
<dbReference type="Proteomes" id="UP000070501">
    <property type="component" value="Unassembled WGS sequence"/>
</dbReference>
<evidence type="ECO:0000313" key="3">
    <source>
        <dbReference type="Proteomes" id="UP000070501"/>
    </source>
</evidence>
<proteinExistence type="predicted"/>
<protein>
    <recommendedName>
        <fullName evidence="1">NAD(P)-binding domain-containing protein</fullName>
    </recommendedName>
</protein>
<organism evidence="2 3">
    <name type="scientific">Microdochium bolleyi</name>
    <dbReference type="NCBI Taxonomy" id="196109"/>
    <lineage>
        <taxon>Eukaryota</taxon>
        <taxon>Fungi</taxon>
        <taxon>Dikarya</taxon>
        <taxon>Ascomycota</taxon>
        <taxon>Pezizomycotina</taxon>
        <taxon>Sordariomycetes</taxon>
        <taxon>Xylariomycetidae</taxon>
        <taxon>Xylariales</taxon>
        <taxon>Microdochiaceae</taxon>
        <taxon>Microdochium</taxon>
    </lineage>
</organism>